<organism evidence="2 3">
    <name type="scientific">Butyricimonas virosa</name>
    <dbReference type="NCBI Taxonomy" id="544645"/>
    <lineage>
        <taxon>Bacteria</taxon>
        <taxon>Pseudomonadati</taxon>
        <taxon>Bacteroidota</taxon>
        <taxon>Bacteroidia</taxon>
        <taxon>Bacteroidales</taxon>
        <taxon>Odoribacteraceae</taxon>
        <taxon>Butyricimonas</taxon>
    </lineage>
</organism>
<dbReference type="InterPro" id="IPR032183">
    <property type="entry name" value="PKD-like"/>
</dbReference>
<proteinExistence type="predicted"/>
<dbReference type="EMBL" id="QRPV01000038">
    <property type="protein sequence ID" value="RHM39181.1"/>
    <property type="molecule type" value="Genomic_DNA"/>
</dbReference>
<dbReference type="Pfam" id="PF16407">
    <property type="entry name" value="PKD_2"/>
    <property type="match status" value="1"/>
</dbReference>
<sequence length="526" mass="59683">MKKKIYNILSVCLFALLVSACYDDEGNYDYHEISTINTEGLEKSYTKTSYQDVLHLEPTVTATGGESDFEYLWTLNLTKGSGTTSNKIEIILDTIGTDRVLDFPVNIKQGFYDLTFRVTNKSNKLETYQVMSLSVVTKFSEGFYLLKDMGNSTDVDLHASDNSLVDNIFLKMDGEHMPDAPVSLGLDPGYCFVDETTAEYVITKALTVCTEKDVRISNIEDMSTIYTHSNMFLGGEAPEEKPYYVWRNAYGVGYISDKGAYFSTQASLWDLLGTGKFGFPAMVNDDEETKPNRNGVFASTCFYYLDELKGRFLFLDYNGSLHTYSDLDENNEEKPNKPNGITHHLKFFGKNYMDKKSTGYALFEDENTAGKHYIYQLVLGMDPFNPIEKVTEVATSSKLNGANLFAVNELTAKVMYFVNDNQLYMYDLVQNTEELLRPTDMATGEEITYISNRYWSGSDNADKNFDYLVFATRKDGKYKVYLYEILGGKPYGKPVRVLEGEGKVVKMHYVDPSMSMVSYSYFPNSF</sequence>
<evidence type="ECO:0008006" key="4">
    <source>
        <dbReference type="Google" id="ProtNLM"/>
    </source>
</evidence>
<feature type="signal peptide" evidence="1">
    <location>
        <begin position="1"/>
        <end position="20"/>
    </location>
</feature>
<feature type="chain" id="PRO_5019544001" description="DUF5074 domain-containing protein" evidence="1">
    <location>
        <begin position="21"/>
        <end position="526"/>
    </location>
</feature>
<accession>A0A415QBD5</accession>
<dbReference type="PROSITE" id="PS51257">
    <property type="entry name" value="PROKAR_LIPOPROTEIN"/>
    <property type="match status" value="1"/>
</dbReference>
<reference evidence="2 3" key="1">
    <citation type="submission" date="2018-08" db="EMBL/GenBank/DDBJ databases">
        <title>A genome reference for cultivated species of the human gut microbiota.</title>
        <authorList>
            <person name="Zou Y."/>
            <person name="Xue W."/>
            <person name="Luo G."/>
        </authorList>
    </citation>
    <scope>NUCLEOTIDE SEQUENCE [LARGE SCALE GENOMIC DNA]</scope>
    <source>
        <strain evidence="2 3">AF34-33</strain>
    </source>
</reference>
<gene>
    <name evidence="2" type="ORF">DWZ68_17130</name>
</gene>
<dbReference type="RefSeq" id="WP_118451039.1">
    <property type="nucleotide sequence ID" value="NZ_CABJDM010000038.1"/>
</dbReference>
<name>A0A415QBD5_9BACT</name>
<dbReference type="AlphaFoldDB" id="A0A415QBD5"/>
<evidence type="ECO:0000313" key="2">
    <source>
        <dbReference type="EMBL" id="RHM39181.1"/>
    </source>
</evidence>
<evidence type="ECO:0000256" key="1">
    <source>
        <dbReference type="SAM" id="SignalP"/>
    </source>
</evidence>
<keyword evidence="1" id="KW-0732">Signal</keyword>
<dbReference type="SUPFAM" id="SSF82171">
    <property type="entry name" value="DPP6 N-terminal domain-like"/>
    <property type="match status" value="1"/>
</dbReference>
<dbReference type="Proteomes" id="UP000286038">
    <property type="component" value="Unassembled WGS sequence"/>
</dbReference>
<evidence type="ECO:0000313" key="3">
    <source>
        <dbReference type="Proteomes" id="UP000286038"/>
    </source>
</evidence>
<comment type="caution">
    <text evidence="2">The sequence shown here is derived from an EMBL/GenBank/DDBJ whole genome shotgun (WGS) entry which is preliminary data.</text>
</comment>
<protein>
    <recommendedName>
        <fullName evidence="4">DUF5074 domain-containing protein</fullName>
    </recommendedName>
</protein>